<dbReference type="Proteomes" id="UP000176998">
    <property type="component" value="Unassembled WGS sequence"/>
</dbReference>
<sequence>LGRKLLHGSSSQDRYLIRLLHEDVAREVASRPIEIASKRPPSACHCHWSVARQLCNPNQACSHLPASGLRARQPVDAHKGHVLLLYAQIRFSSLCAHWSEDVSVARWDNLLGRGCVRRLLITASHAPVAHPHSGQCSVCSRRAASRVRPTDCNASVKDAVLSLLGAHRTVPLCVCVRISHLAIHSGDLLVSRLLSTPRMSKASSQYITRPWPTAEPLLLFLPFIFSSLSPRHCCCNNNP</sequence>
<proteinExistence type="predicted"/>
<feature type="non-terminal residue" evidence="1">
    <location>
        <position position="1"/>
    </location>
</feature>
<dbReference type="RefSeq" id="XP_022478250.1">
    <property type="nucleotide sequence ID" value="XM_022615324.1"/>
</dbReference>
<organism evidence="1 2">
    <name type="scientific">Colletotrichum orchidophilum</name>
    <dbReference type="NCBI Taxonomy" id="1209926"/>
    <lineage>
        <taxon>Eukaryota</taxon>
        <taxon>Fungi</taxon>
        <taxon>Dikarya</taxon>
        <taxon>Ascomycota</taxon>
        <taxon>Pezizomycotina</taxon>
        <taxon>Sordariomycetes</taxon>
        <taxon>Hypocreomycetidae</taxon>
        <taxon>Glomerellales</taxon>
        <taxon>Glomerellaceae</taxon>
        <taxon>Colletotrichum</taxon>
    </lineage>
</organism>
<evidence type="ECO:0000313" key="1">
    <source>
        <dbReference type="EMBL" id="OHF01108.1"/>
    </source>
</evidence>
<keyword evidence="2" id="KW-1185">Reference proteome</keyword>
<evidence type="ECO:0000313" key="2">
    <source>
        <dbReference type="Proteomes" id="UP000176998"/>
    </source>
</evidence>
<accession>A0A1G4BII5</accession>
<dbReference type="EMBL" id="MJBS01000022">
    <property type="protein sequence ID" value="OHF01108.1"/>
    <property type="molecule type" value="Genomic_DNA"/>
</dbReference>
<reference evidence="1 2" key="1">
    <citation type="submission" date="2016-09" db="EMBL/GenBank/DDBJ databases">
        <authorList>
            <person name="Capua I."/>
            <person name="De Benedictis P."/>
            <person name="Joannis T."/>
            <person name="Lombin L.H."/>
            <person name="Cattoli G."/>
        </authorList>
    </citation>
    <scope>NUCLEOTIDE SEQUENCE [LARGE SCALE GENOMIC DNA]</scope>
    <source>
        <strain evidence="1 2">IMI 309357</strain>
    </source>
</reference>
<dbReference type="GeneID" id="34556834"/>
<gene>
    <name evidence="1" type="ORF">CORC01_03675</name>
</gene>
<comment type="caution">
    <text evidence="1">The sequence shown here is derived from an EMBL/GenBank/DDBJ whole genome shotgun (WGS) entry which is preliminary data.</text>
</comment>
<dbReference type="AlphaFoldDB" id="A0A1G4BII5"/>
<name>A0A1G4BII5_9PEZI</name>
<protein>
    <submittedName>
        <fullName evidence="1">Uncharacterized protein</fullName>
    </submittedName>
</protein>